<name>A0A1Z1WNA5_9ACTN</name>
<dbReference type="Proteomes" id="UP000195880">
    <property type="component" value="Chromosome"/>
</dbReference>
<proteinExistence type="predicted"/>
<sequence>MECTCEGECVISPTEAAMADATGMDPLFIHVFMDTWEAHAMRVIEERF</sequence>
<gene>
    <name evidence="1" type="ORF">SMD44_07351</name>
</gene>
<dbReference type="KEGG" id="salf:SMD44_07351"/>
<dbReference type="AlphaFoldDB" id="A0A1Z1WNA5"/>
<reference evidence="1 2" key="1">
    <citation type="submission" date="2017-05" db="EMBL/GenBank/DDBJ databases">
        <title>Streptomyces alboflavus Genome sequencing and assembly.</title>
        <authorList>
            <person name="Wang Y."/>
            <person name="Du B."/>
            <person name="Ding Y."/>
            <person name="Liu H."/>
            <person name="Hou Q."/>
            <person name="Liu K."/>
            <person name="Wang C."/>
            <person name="Yao L."/>
        </authorList>
    </citation>
    <scope>NUCLEOTIDE SEQUENCE [LARGE SCALE GENOMIC DNA]</scope>
    <source>
        <strain evidence="1 2">MDJK44</strain>
    </source>
</reference>
<protein>
    <submittedName>
        <fullName evidence="1">Uncharacterized protein</fullName>
    </submittedName>
</protein>
<evidence type="ECO:0000313" key="2">
    <source>
        <dbReference type="Proteomes" id="UP000195880"/>
    </source>
</evidence>
<evidence type="ECO:0000313" key="1">
    <source>
        <dbReference type="EMBL" id="ARX87869.1"/>
    </source>
</evidence>
<organism evidence="1 2">
    <name type="scientific">Streptomyces alboflavus</name>
    <dbReference type="NCBI Taxonomy" id="67267"/>
    <lineage>
        <taxon>Bacteria</taxon>
        <taxon>Bacillati</taxon>
        <taxon>Actinomycetota</taxon>
        <taxon>Actinomycetes</taxon>
        <taxon>Kitasatosporales</taxon>
        <taxon>Streptomycetaceae</taxon>
        <taxon>Streptomyces</taxon>
    </lineage>
</organism>
<dbReference type="EMBL" id="CP021748">
    <property type="protein sequence ID" value="ARX87869.1"/>
    <property type="molecule type" value="Genomic_DNA"/>
</dbReference>
<keyword evidence="2" id="KW-1185">Reference proteome</keyword>
<accession>A0A1Z1WNA5</accession>